<dbReference type="Proteomes" id="UP000570514">
    <property type="component" value="Unassembled WGS sequence"/>
</dbReference>
<gene>
    <name evidence="1" type="ORF">FHS83_001032</name>
</gene>
<dbReference type="PROSITE" id="PS51257">
    <property type="entry name" value="PROKAR_LIPOPROTEIN"/>
    <property type="match status" value="1"/>
</dbReference>
<comment type="caution">
    <text evidence="1">The sequence shown here is derived from an EMBL/GenBank/DDBJ whole genome shotgun (WGS) entry which is preliminary data.</text>
</comment>
<dbReference type="RefSeq" id="WP_208414235.1">
    <property type="nucleotide sequence ID" value="NZ_BAAADC010000001.1"/>
</dbReference>
<reference evidence="1 2" key="1">
    <citation type="submission" date="2020-03" db="EMBL/GenBank/DDBJ databases">
        <title>Genomic Encyclopedia of Type Strains, Phase IV (KMG-IV): sequencing the most valuable type-strain genomes for metagenomic binning, comparative biology and taxonomic classification.</title>
        <authorList>
            <person name="Goeker M."/>
        </authorList>
    </citation>
    <scope>NUCLEOTIDE SEQUENCE [LARGE SCALE GENOMIC DNA]</scope>
    <source>
        <strain evidence="1 2">DSM 19867</strain>
    </source>
</reference>
<evidence type="ECO:0000313" key="1">
    <source>
        <dbReference type="EMBL" id="NIK87714.1"/>
    </source>
</evidence>
<dbReference type="EMBL" id="JAASRM010000001">
    <property type="protein sequence ID" value="NIK87714.1"/>
    <property type="molecule type" value="Genomic_DNA"/>
</dbReference>
<evidence type="ECO:0008006" key="3">
    <source>
        <dbReference type="Google" id="ProtNLM"/>
    </source>
</evidence>
<organism evidence="1 2">
    <name type="scientific">Rhizomicrobium palustre</name>
    <dbReference type="NCBI Taxonomy" id="189966"/>
    <lineage>
        <taxon>Bacteria</taxon>
        <taxon>Pseudomonadati</taxon>
        <taxon>Pseudomonadota</taxon>
        <taxon>Alphaproteobacteria</taxon>
        <taxon>Micropepsales</taxon>
        <taxon>Micropepsaceae</taxon>
        <taxon>Rhizomicrobium</taxon>
    </lineage>
</organism>
<evidence type="ECO:0000313" key="2">
    <source>
        <dbReference type="Proteomes" id="UP000570514"/>
    </source>
</evidence>
<name>A0A846MW29_9PROT</name>
<sequence>MRNLLLALSGVALLATAGCASRYDDDGRYYRDGHYDRDRYEHREYWHDRDRRDDTRRVRVCDEDGDRCHWEYRNP</sequence>
<proteinExistence type="predicted"/>
<dbReference type="AlphaFoldDB" id="A0A846MW29"/>
<keyword evidence="2" id="KW-1185">Reference proteome</keyword>
<protein>
    <recommendedName>
        <fullName evidence="3">Lipoprotein</fullName>
    </recommendedName>
</protein>
<accession>A0A846MW29</accession>